<dbReference type="KEGG" id="hws:RNZ46_10470"/>
<name>A0AA97HQ81_9FLAO</name>
<dbReference type="Pfam" id="PF00582">
    <property type="entry name" value="Usp"/>
    <property type="match status" value="2"/>
</dbReference>
<dbReference type="SUPFAM" id="SSF52402">
    <property type="entry name" value="Adenine nucleotide alpha hydrolases-like"/>
    <property type="match status" value="2"/>
</dbReference>
<sequence length="277" mass="31251">MKKIIVPVDFSEHSEFALKAAAKLAKKNDAKIYALHMLELSDAILTNTPESIHPEALFFLKLAEKKFNKFLDKDYLKDIKVTPIIKHFKVFSEVNDVAEKHDADLIVMGSHGVSGLKELFIGSNTERVVRNANIPVLVVKNDLNDVNFEDVAFACDFSEDTIAAYLNASKLFEKMGAKMYLVYVNLPNDRFKSSLEIERRVVNFFTKADRNLDRMKDVHYVSDYTVKNGILNFSMKMGADLIAVPTHGRKGLSHFFQGSVGEDVANHSTLPVMTFKI</sequence>
<evidence type="ECO:0000259" key="2">
    <source>
        <dbReference type="Pfam" id="PF00582"/>
    </source>
</evidence>
<evidence type="ECO:0000256" key="1">
    <source>
        <dbReference type="ARBA" id="ARBA00008791"/>
    </source>
</evidence>
<dbReference type="Proteomes" id="UP001302486">
    <property type="component" value="Chromosome"/>
</dbReference>
<dbReference type="EMBL" id="CP136521">
    <property type="protein sequence ID" value="WOD42418.1"/>
    <property type="molecule type" value="Genomic_DNA"/>
</dbReference>
<dbReference type="PRINTS" id="PR01438">
    <property type="entry name" value="UNVRSLSTRESS"/>
</dbReference>
<dbReference type="AlphaFoldDB" id="A0AA97HQ81"/>
<comment type="similarity">
    <text evidence="1">Belongs to the universal stress protein A family.</text>
</comment>
<protein>
    <submittedName>
        <fullName evidence="3">Universal stress protein</fullName>
    </submittedName>
</protein>
<evidence type="ECO:0000313" key="4">
    <source>
        <dbReference type="Proteomes" id="UP001302486"/>
    </source>
</evidence>
<accession>A0AA97HQ81</accession>
<gene>
    <name evidence="3" type="ORF">RNZ46_10470</name>
</gene>
<dbReference type="CDD" id="cd00293">
    <property type="entry name" value="USP-like"/>
    <property type="match status" value="2"/>
</dbReference>
<dbReference type="PANTHER" id="PTHR46268">
    <property type="entry name" value="STRESS RESPONSE PROTEIN NHAX"/>
    <property type="match status" value="1"/>
</dbReference>
<proteinExistence type="inferred from homology"/>
<organism evidence="3 4">
    <name type="scientific">Hwangdonia lutea</name>
    <dbReference type="NCBI Taxonomy" id="3075823"/>
    <lineage>
        <taxon>Bacteria</taxon>
        <taxon>Pseudomonadati</taxon>
        <taxon>Bacteroidota</taxon>
        <taxon>Flavobacteriia</taxon>
        <taxon>Flavobacteriales</taxon>
        <taxon>Flavobacteriaceae</taxon>
        <taxon>Hwangdonia</taxon>
    </lineage>
</organism>
<keyword evidence="4" id="KW-1185">Reference proteome</keyword>
<dbReference type="InterPro" id="IPR006016">
    <property type="entry name" value="UspA"/>
</dbReference>
<feature type="domain" description="UspA" evidence="2">
    <location>
        <begin position="1"/>
        <end position="140"/>
    </location>
</feature>
<evidence type="ECO:0000313" key="3">
    <source>
        <dbReference type="EMBL" id="WOD42418.1"/>
    </source>
</evidence>
<feature type="domain" description="UspA" evidence="2">
    <location>
        <begin position="149"/>
        <end position="275"/>
    </location>
</feature>
<dbReference type="PANTHER" id="PTHR46268:SF6">
    <property type="entry name" value="UNIVERSAL STRESS PROTEIN UP12"/>
    <property type="match status" value="1"/>
</dbReference>
<dbReference type="InterPro" id="IPR006015">
    <property type="entry name" value="Universal_stress_UspA"/>
</dbReference>
<reference evidence="4" key="1">
    <citation type="submission" date="2024-06" db="EMBL/GenBank/DDBJ databases">
        <title>Hwangdonia haimaensis gen. nov., sp. nov., a member of the family Flavobacteriaceae isolated from the haima cold seep.</title>
        <authorList>
            <person name="Li J."/>
        </authorList>
    </citation>
    <scope>NUCLEOTIDE SEQUENCE [LARGE SCALE GENOMIC DNA]</scope>
    <source>
        <strain evidence="4">SCSIO 19198</strain>
    </source>
</reference>
<dbReference type="InterPro" id="IPR014729">
    <property type="entry name" value="Rossmann-like_a/b/a_fold"/>
</dbReference>
<dbReference type="Gene3D" id="3.40.50.620">
    <property type="entry name" value="HUPs"/>
    <property type="match status" value="2"/>
</dbReference>
<dbReference type="RefSeq" id="WP_316982151.1">
    <property type="nucleotide sequence ID" value="NZ_CP136521.1"/>
</dbReference>